<evidence type="ECO:0000313" key="8">
    <source>
        <dbReference type="EMBL" id="AYB45404.1"/>
    </source>
</evidence>
<dbReference type="EMBL" id="CP032412">
    <property type="protein sequence ID" value="AYB45404.1"/>
    <property type="molecule type" value="Genomic_DNA"/>
</dbReference>
<sequence>MNIPKRRLKISLAMVMPALVSLSILMTMSIMVYIQYKNEKRSLYDTTMSLNLSSAQKMAVTIEALFSGMRQSLRAAASNPAMEARAASDEKELQVIFDLMLQSSPYFNSVFWADERGSIRVVSPAGNQVNHARLITEGAIQALNERKSYLSVPYRSPTGRWIVFASEPIFDGSGKYCGMIAGTIYLEENNILHRIFGSGAGNEEDSYSYIVDSGGKVLYHLEESRVGEDVSSNVVVRRLMDGESGMQRVTNTQGNDYLTGYASVAMNGWGIVMQTSVSSILADVNRNLQDQLRSMLFPIALMLFIAVYTAARIAAPFTRLYKLTKSVAAGQTVSAQEFRPHWNREADQLNRIMGAAAETMAKQTQSLQQEAITDPLTGLSNRRELERCLESWDALGEPYAVILLDIDHFKAINDTYGHQTGDQVLKLVAAVMVDCAPADAVCSRFGGEEFVILLRERSLDTAYRMAERIRRAILISPTPYSGTLTVSIGVSLYPEHGGNREDVFQAADMALYRAKGEGRNCTVAAGLSA</sequence>
<dbReference type="GO" id="GO:0052621">
    <property type="term" value="F:diguanylate cyclase activity"/>
    <property type="evidence" value="ECO:0007669"/>
    <property type="project" value="TreeGrafter"/>
</dbReference>
<feature type="domain" description="GGDEF" evidence="7">
    <location>
        <begin position="397"/>
        <end position="527"/>
    </location>
</feature>
<evidence type="ECO:0000256" key="1">
    <source>
        <dbReference type="ARBA" id="ARBA00004651"/>
    </source>
</evidence>
<dbReference type="RefSeq" id="WP_119849174.1">
    <property type="nucleotide sequence ID" value="NZ_CP032412.1"/>
</dbReference>
<evidence type="ECO:0000256" key="2">
    <source>
        <dbReference type="ARBA" id="ARBA00022475"/>
    </source>
</evidence>
<dbReference type="FunFam" id="3.30.70.270:FF:000001">
    <property type="entry name" value="Diguanylate cyclase domain protein"/>
    <property type="match status" value="1"/>
</dbReference>
<dbReference type="SUPFAM" id="SSF103190">
    <property type="entry name" value="Sensory domain-like"/>
    <property type="match status" value="2"/>
</dbReference>
<dbReference type="InterPro" id="IPR033479">
    <property type="entry name" value="dCache_1"/>
</dbReference>
<dbReference type="Gene3D" id="3.30.70.270">
    <property type="match status" value="1"/>
</dbReference>
<evidence type="ECO:0000256" key="5">
    <source>
        <dbReference type="ARBA" id="ARBA00023136"/>
    </source>
</evidence>
<keyword evidence="5 6" id="KW-0472">Membrane</keyword>
<dbReference type="Proteomes" id="UP000266552">
    <property type="component" value="Chromosome"/>
</dbReference>
<gene>
    <name evidence="8" type="ORF">D5F53_19815</name>
</gene>
<dbReference type="PROSITE" id="PS50887">
    <property type="entry name" value="GGDEF"/>
    <property type="match status" value="1"/>
</dbReference>
<keyword evidence="3 6" id="KW-0812">Transmembrane</keyword>
<dbReference type="GO" id="GO:1902201">
    <property type="term" value="P:negative regulation of bacterial-type flagellum-dependent cell motility"/>
    <property type="evidence" value="ECO:0007669"/>
    <property type="project" value="TreeGrafter"/>
</dbReference>
<dbReference type="PANTHER" id="PTHR45138:SF9">
    <property type="entry name" value="DIGUANYLATE CYCLASE DGCM-RELATED"/>
    <property type="match status" value="1"/>
</dbReference>
<proteinExistence type="predicted"/>
<dbReference type="NCBIfam" id="TIGR00254">
    <property type="entry name" value="GGDEF"/>
    <property type="match status" value="1"/>
</dbReference>
<evidence type="ECO:0000256" key="6">
    <source>
        <dbReference type="SAM" id="Phobius"/>
    </source>
</evidence>
<keyword evidence="2" id="KW-1003">Cell membrane</keyword>
<dbReference type="CDD" id="cd12912">
    <property type="entry name" value="PDC2_MCP_like"/>
    <property type="match status" value="1"/>
</dbReference>
<dbReference type="Gene3D" id="3.30.450.20">
    <property type="entry name" value="PAS domain"/>
    <property type="match status" value="1"/>
</dbReference>
<organism evidence="8 9">
    <name type="scientific">Paenibacillus lautus</name>
    <name type="common">Bacillus lautus</name>
    <dbReference type="NCBI Taxonomy" id="1401"/>
    <lineage>
        <taxon>Bacteria</taxon>
        <taxon>Bacillati</taxon>
        <taxon>Bacillota</taxon>
        <taxon>Bacilli</taxon>
        <taxon>Bacillales</taxon>
        <taxon>Paenibacillaceae</taxon>
        <taxon>Paenibacillus</taxon>
    </lineage>
</organism>
<dbReference type="CDD" id="cd01949">
    <property type="entry name" value="GGDEF"/>
    <property type="match status" value="1"/>
</dbReference>
<protein>
    <submittedName>
        <fullName evidence="8">GGDEF domain-containing protein</fullName>
    </submittedName>
</protein>
<dbReference type="CDD" id="cd18773">
    <property type="entry name" value="PDC1_HK_sensor"/>
    <property type="match status" value="1"/>
</dbReference>
<evidence type="ECO:0000256" key="4">
    <source>
        <dbReference type="ARBA" id="ARBA00022989"/>
    </source>
</evidence>
<dbReference type="AlphaFoldDB" id="A0A385TRN2"/>
<dbReference type="KEGG" id="plw:D5F53_19815"/>
<feature type="transmembrane region" description="Helical" evidence="6">
    <location>
        <begin position="295"/>
        <end position="315"/>
    </location>
</feature>
<dbReference type="InterPro" id="IPR029787">
    <property type="entry name" value="Nucleotide_cyclase"/>
</dbReference>
<dbReference type="InterPro" id="IPR050469">
    <property type="entry name" value="Diguanylate_Cyclase"/>
</dbReference>
<dbReference type="InterPro" id="IPR029151">
    <property type="entry name" value="Sensor-like_sf"/>
</dbReference>
<evidence type="ECO:0000259" key="7">
    <source>
        <dbReference type="PROSITE" id="PS50887"/>
    </source>
</evidence>
<dbReference type="InterPro" id="IPR000160">
    <property type="entry name" value="GGDEF_dom"/>
</dbReference>
<dbReference type="PANTHER" id="PTHR45138">
    <property type="entry name" value="REGULATORY COMPONENTS OF SENSORY TRANSDUCTION SYSTEM"/>
    <property type="match status" value="1"/>
</dbReference>
<keyword evidence="9" id="KW-1185">Reference proteome</keyword>
<dbReference type="GO" id="GO:0005886">
    <property type="term" value="C:plasma membrane"/>
    <property type="evidence" value="ECO:0007669"/>
    <property type="project" value="UniProtKB-SubCell"/>
</dbReference>
<evidence type="ECO:0000256" key="3">
    <source>
        <dbReference type="ARBA" id="ARBA00022692"/>
    </source>
</evidence>
<name>A0A385TRN2_PAELA</name>
<dbReference type="Pfam" id="PF00990">
    <property type="entry name" value="GGDEF"/>
    <property type="match status" value="1"/>
</dbReference>
<evidence type="ECO:0000313" key="9">
    <source>
        <dbReference type="Proteomes" id="UP000266552"/>
    </source>
</evidence>
<keyword evidence="4 6" id="KW-1133">Transmembrane helix</keyword>
<dbReference type="SMART" id="SM00267">
    <property type="entry name" value="GGDEF"/>
    <property type="match status" value="1"/>
</dbReference>
<accession>A0A385TRN2</accession>
<reference evidence="8 9" key="1">
    <citation type="submission" date="2018-09" db="EMBL/GenBank/DDBJ databases">
        <title>Genome Sequence of Paenibacillus lautus Strain E7593-69, Azo Dye-Degrading Bacteria, Isolated from Commercial Tattoo Inks.</title>
        <authorList>
            <person name="Nho S.W."/>
            <person name="Kim S.-J."/>
            <person name="Kweon O."/>
            <person name="Cerniglia C.E."/>
        </authorList>
    </citation>
    <scope>NUCLEOTIDE SEQUENCE [LARGE SCALE GENOMIC DNA]</scope>
    <source>
        <strain evidence="8 9">E7593-69</strain>
    </source>
</reference>
<comment type="subcellular location">
    <subcellularLocation>
        <location evidence="1">Cell membrane</location>
        <topology evidence="1">Multi-pass membrane protein</topology>
    </subcellularLocation>
</comment>
<dbReference type="GO" id="GO:0043709">
    <property type="term" value="P:cell adhesion involved in single-species biofilm formation"/>
    <property type="evidence" value="ECO:0007669"/>
    <property type="project" value="TreeGrafter"/>
</dbReference>
<dbReference type="InterPro" id="IPR043128">
    <property type="entry name" value="Rev_trsase/Diguanyl_cyclase"/>
</dbReference>
<dbReference type="SUPFAM" id="SSF55073">
    <property type="entry name" value="Nucleotide cyclase"/>
    <property type="match status" value="1"/>
</dbReference>
<dbReference type="Pfam" id="PF02743">
    <property type="entry name" value="dCache_1"/>
    <property type="match status" value="1"/>
</dbReference>
<feature type="transmembrane region" description="Helical" evidence="6">
    <location>
        <begin position="12"/>
        <end position="34"/>
    </location>
</feature>